<accession>A0A414J5C6</accession>
<dbReference type="GO" id="GO:0016810">
    <property type="term" value="F:hydrolase activity, acting on carbon-nitrogen (but not peptide) bonds"/>
    <property type="evidence" value="ECO:0007669"/>
    <property type="project" value="InterPro"/>
</dbReference>
<dbReference type="PANTHER" id="PTHR34216:SF3">
    <property type="entry name" value="POLY-BETA-1,6-N-ACETYL-D-GLUCOSAMINE N-DEACETYLASE"/>
    <property type="match status" value="1"/>
</dbReference>
<dbReference type="InterPro" id="IPR002509">
    <property type="entry name" value="NODB_dom"/>
</dbReference>
<proteinExistence type="predicted"/>
<organism evidence="4 5">
    <name type="scientific">Blautia obeum</name>
    <dbReference type="NCBI Taxonomy" id="40520"/>
    <lineage>
        <taxon>Bacteria</taxon>
        <taxon>Bacillati</taxon>
        <taxon>Bacillota</taxon>
        <taxon>Clostridia</taxon>
        <taxon>Lachnospirales</taxon>
        <taxon>Lachnospiraceae</taxon>
        <taxon>Blautia</taxon>
    </lineage>
</organism>
<dbReference type="EMBL" id="QSKF01000007">
    <property type="protein sequence ID" value="RHE39578.1"/>
    <property type="molecule type" value="Genomic_DNA"/>
</dbReference>
<dbReference type="RefSeq" id="WP_015541606.1">
    <property type="nucleotide sequence ID" value="NZ_CABJFK010000007.1"/>
</dbReference>
<dbReference type="Gene3D" id="3.20.20.370">
    <property type="entry name" value="Glycoside hydrolase/deacetylase"/>
    <property type="match status" value="1"/>
</dbReference>
<evidence type="ECO:0000313" key="5">
    <source>
        <dbReference type="Proteomes" id="UP000283745"/>
    </source>
</evidence>
<evidence type="ECO:0000313" key="4">
    <source>
        <dbReference type="EMBL" id="RHE39578.1"/>
    </source>
</evidence>
<evidence type="ECO:0000256" key="1">
    <source>
        <dbReference type="ARBA" id="ARBA00004613"/>
    </source>
</evidence>
<feature type="domain" description="NodB homology" evidence="3">
    <location>
        <begin position="17"/>
        <end position="291"/>
    </location>
</feature>
<dbReference type="PROSITE" id="PS51677">
    <property type="entry name" value="NODB"/>
    <property type="match status" value="1"/>
</dbReference>
<evidence type="ECO:0000256" key="2">
    <source>
        <dbReference type="ARBA" id="ARBA00022729"/>
    </source>
</evidence>
<gene>
    <name evidence="4" type="ORF">DW740_10070</name>
</gene>
<dbReference type="GO" id="GO:0005975">
    <property type="term" value="P:carbohydrate metabolic process"/>
    <property type="evidence" value="ECO:0007669"/>
    <property type="project" value="InterPro"/>
</dbReference>
<name>A0A414J5C6_9FIRM</name>
<dbReference type="GO" id="GO:0005576">
    <property type="term" value="C:extracellular region"/>
    <property type="evidence" value="ECO:0007669"/>
    <property type="project" value="UniProtKB-SubCell"/>
</dbReference>
<protein>
    <submittedName>
        <fullName evidence="4">Polysaccharide deacetylase</fullName>
    </submittedName>
</protein>
<comment type="subcellular location">
    <subcellularLocation>
        <location evidence="1">Secreted</location>
    </subcellularLocation>
</comment>
<reference evidence="4 5" key="1">
    <citation type="submission" date="2018-08" db="EMBL/GenBank/DDBJ databases">
        <title>A genome reference for cultivated species of the human gut microbiota.</title>
        <authorList>
            <person name="Zou Y."/>
            <person name="Xue W."/>
            <person name="Luo G."/>
        </authorList>
    </citation>
    <scope>NUCLEOTIDE SEQUENCE [LARGE SCALE GENOMIC DNA]</scope>
    <source>
        <strain evidence="4 5">AM28-23</strain>
    </source>
</reference>
<comment type="caution">
    <text evidence="4">The sequence shown here is derived from an EMBL/GenBank/DDBJ whole genome shotgun (WGS) entry which is preliminary data.</text>
</comment>
<dbReference type="PANTHER" id="PTHR34216">
    <property type="match status" value="1"/>
</dbReference>
<dbReference type="Pfam" id="PF01522">
    <property type="entry name" value="Polysacc_deac_1"/>
    <property type="match status" value="1"/>
</dbReference>
<dbReference type="Proteomes" id="UP000283745">
    <property type="component" value="Unassembled WGS sequence"/>
</dbReference>
<dbReference type="CDD" id="cd10967">
    <property type="entry name" value="CE4_GLA_like_6s"/>
    <property type="match status" value="1"/>
</dbReference>
<dbReference type="SUPFAM" id="SSF88713">
    <property type="entry name" value="Glycoside hydrolase/deacetylase"/>
    <property type="match status" value="1"/>
</dbReference>
<sequence length="291" mass="33626">MLRLRQDITLFPGGRKKAFTLSSDDGITQDIRLTELMRKYGIKGTFHLNSGLMGDRDWLIQPGIDVSHYKLRRDEIKEVYDGFEIAVHTMTHPDLTTVPSSMAAWEISENKRDLEALTGHPISGMSYPFGTYNDSVLETVRICGILYSRTVITTDTFRLPENFLTWHPTCHYCADNRMELAEKFLEENADEKYLSPSLFYVWGHAYQLDAYHDWEGLESFFKKLGNREDIWYASNIEICQYILAVRSLVYSSTGDYIFNPSCTDVWLMIDGRPYQIPSGKTVSIPWKHTND</sequence>
<dbReference type="InterPro" id="IPR011330">
    <property type="entry name" value="Glyco_hydro/deAcase_b/a-brl"/>
</dbReference>
<evidence type="ECO:0000259" key="3">
    <source>
        <dbReference type="PROSITE" id="PS51677"/>
    </source>
</evidence>
<dbReference type="InterPro" id="IPR051398">
    <property type="entry name" value="Polysacch_Deacetylase"/>
</dbReference>
<dbReference type="AlphaFoldDB" id="A0A414J5C6"/>
<keyword evidence="2" id="KW-0732">Signal</keyword>